<name>A0AAJ7BNU5_CEPCN</name>
<evidence type="ECO:0000313" key="4">
    <source>
        <dbReference type="RefSeq" id="XP_015590664.1"/>
    </source>
</evidence>
<evidence type="ECO:0000256" key="2">
    <source>
        <dbReference type="SAM" id="Phobius"/>
    </source>
</evidence>
<keyword evidence="2" id="KW-0812">Transmembrane</keyword>
<dbReference type="RefSeq" id="XP_015590664.1">
    <property type="nucleotide sequence ID" value="XM_015735178.2"/>
</dbReference>
<feature type="compositionally biased region" description="Polar residues" evidence="1">
    <location>
        <begin position="1"/>
        <end position="19"/>
    </location>
</feature>
<feature type="region of interest" description="Disordered" evidence="1">
    <location>
        <begin position="1"/>
        <end position="20"/>
    </location>
</feature>
<evidence type="ECO:0000313" key="3">
    <source>
        <dbReference type="Proteomes" id="UP000694920"/>
    </source>
</evidence>
<protein>
    <submittedName>
        <fullName evidence="4">Uncharacterized protein LOC107265581</fullName>
    </submittedName>
</protein>
<dbReference type="Proteomes" id="UP000694920">
    <property type="component" value="Unplaced"/>
</dbReference>
<feature type="transmembrane region" description="Helical" evidence="2">
    <location>
        <begin position="135"/>
        <end position="153"/>
    </location>
</feature>
<proteinExistence type="predicted"/>
<dbReference type="AlphaFoldDB" id="A0AAJ7BNU5"/>
<evidence type="ECO:0000256" key="1">
    <source>
        <dbReference type="SAM" id="MobiDB-lite"/>
    </source>
</evidence>
<dbReference type="GeneID" id="107265581"/>
<dbReference type="KEGG" id="ccin:107265581"/>
<keyword evidence="2" id="KW-0472">Membrane</keyword>
<keyword evidence="2" id="KW-1133">Transmembrane helix</keyword>
<keyword evidence="3" id="KW-1185">Reference proteome</keyword>
<gene>
    <name evidence="4" type="primary">LOC107265581</name>
</gene>
<feature type="transmembrane region" description="Helical" evidence="2">
    <location>
        <begin position="194"/>
        <end position="219"/>
    </location>
</feature>
<organism evidence="3 4">
    <name type="scientific">Cephus cinctus</name>
    <name type="common">Wheat stem sawfly</name>
    <dbReference type="NCBI Taxonomy" id="211228"/>
    <lineage>
        <taxon>Eukaryota</taxon>
        <taxon>Metazoa</taxon>
        <taxon>Ecdysozoa</taxon>
        <taxon>Arthropoda</taxon>
        <taxon>Hexapoda</taxon>
        <taxon>Insecta</taxon>
        <taxon>Pterygota</taxon>
        <taxon>Neoptera</taxon>
        <taxon>Endopterygota</taxon>
        <taxon>Hymenoptera</taxon>
        <taxon>Cephoidea</taxon>
        <taxon>Cephidae</taxon>
        <taxon>Cephus</taxon>
    </lineage>
</organism>
<reference evidence="4" key="1">
    <citation type="submission" date="2025-08" db="UniProtKB">
        <authorList>
            <consortium name="RefSeq"/>
        </authorList>
    </citation>
    <scope>IDENTIFICATION</scope>
</reference>
<sequence>MTSTMMTHSCINNQGQENEGYNRRIESSRTVYAASPGAEGEFALRKGRPRKFPDSTLSGTTKSRSYQIKRKSLPQETETCHTVQALLLAVSVLVLSFYDLRHGRTVYSLLENGSAVTGFVSSHRAVITLNRGYSAPYSLVSSVAACMLLYSLITRKARWSLPTLVLSMADFVCDFGDAVVATWLFFSYLKFPVALTYVTCAATVVAAELWVWMGVLRLYERRTFE</sequence>
<accession>A0AAJ7BNU5</accession>